<feature type="domain" description="HD-GYP" evidence="2">
    <location>
        <begin position="199"/>
        <end position="393"/>
    </location>
</feature>
<dbReference type="RefSeq" id="WP_202750111.1">
    <property type="nucleotide sequence ID" value="NZ_JAESWC010000014.1"/>
</dbReference>
<dbReference type="NCBIfam" id="TIGR00277">
    <property type="entry name" value="HDIG"/>
    <property type="match status" value="1"/>
</dbReference>
<feature type="transmembrane region" description="Helical" evidence="1">
    <location>
        <begin position="9"/>
        <end position="33"/>
    </location>
</feature>
<dbReference type="CDD" id="cd00130">
    <property type="entry name" value="PAS"/>
    <property type="match status" value="1"/>
</dbReference>
<evidence type="ECO:0000313" key="4">
    <source>
        <dbReference type="Proteomes" id="UP000632377"/>
    </source>
</evidence>
<evidence type="ECO:0000256" key="1">
    <source>
        <dbReference type="SAM" id="Phobius"/>
    </source>
</evidence>
<keyword evidence="1" id="KW-0812">Transmembrane</keyword>
<dbReference type="CDD" id="cd00077">
    <property type="entry name" value="HDc"/>
    <property type="match status" value="1"/>
</dbReference>
<gene>
    <name evidence="3" type="ORF">JK636_16640</name>
</gene>
<comment type="caution">
    <text evidence="3">The sequence shown here is derived from an EMBL/GenBank/DDBJ whole genome shotgun (WGS) entry which is preliminary data.</text>
</comment>
<dbReference type="SMART" id="SM00471">
    <property type="entry name" value="HDc"/>
    <property type="match status" value="1"/>
</dbReference>
<dbReference type="EMBL" id="JAESWC010000014">
    <property type="protein sequence ID" value="MBL4937357.1"/>
    <property type="molecule type" value="Genomic_DNA"/>
</dbReference>
<evidence type="ECO:0000259" key="2">
    <source>
        <dbReference type="PROSITE" id="PS51832"/>
    </source>
</evidence>
<proteinExistence type="predicted"/>
<evidence type="ECO:0000313" key="3">
    <source>
        <dbReference type="EMBL" id="MBL4937357.1"/>
    </source>
</evidence>
<dbReference type="Pfam" id="PF13487">
    <property type="entry name" value="HD_5"/>
    <property type="match status" value="1"/>
</dbReference>
<organism evidence="3 4">
    <name type="scientific">Clostridium rhizosphaerae</name>
    <dbReference type="NCBI Taxonomy" id="2803861"/>
    <lineage>
        <taxon>Bacteria</taxon>
        <taxon>Bacillati</taxon>
        <taxon>Bacillota</taxon>
        <taxon>Clostridia</taxon>
        <taxon>Eubacteriales</taxon>
        <taxon>Clostridiaceae</taxon>
        <taxon>Clostridium</taxon>
    </lineage>
</organism>
<keyword evidence="4" id="KW-1185">Reference proteome</keyword>
<dbReference type="PANTHER" id="PTHR43155">
    <property type="entry name" value="CYCLIC DI-GMP PHOSPHODIESTERASE PA4108-RELATED"/>
    <property type="match status" value="1"/>
</dbReference>
<dbReference type="InterPro" id="IPR000014">
    <property type="entry name" value="PAS"/>
</dbReference>
<dbReference type="Proteomes" id="UP000632377">
    <property type="component" value="Unassembled WGS sequence"/>
</dbReference>
<protein>
    <submittedName>
        <fullName evidence="3">HD domain-containing protein</fullName>
    </submittedName>
</protein>
<dbReference type="SUPFAM" id="SSF109604">
    <property type="entry name" value="HD-domain/PDEase-like"/>
    <property type="match status" value="1"/>
</dbReference>
<dbReference type="Gene3D" id="3.30.450.20">
    <property type="entry name" value="PAS domain"/>
    <property type="match status" value="1"/>
</dbReference>
<dbReference type="InterPro" id="IPR003607">
    <property type="entry name" value="HD/PDEase_dom"/>
</dbReference>
<dbReference type="NCBIfam" id="TIGR00229">
    <property type="entry name" value="sensory_box"/>
    <property type="match status" value="1"/>
</dbReference>
<dbReference type="SUPFAM" id="SSF55785">
    <property type="entry name" value="PYP-like sensor domain (PAS domain)"/>
    <property type="match status" value="1"/>
</dbReference>
<dbReference type="InterPro" id="IPR006675">
    <property type="entry name" value="HDIG_dom"/>
</dbReference>
<dbReference type="InterPro" id="IPR035965">
    <property type="entry name" value="PAS-like_dom_sf"/>
</dbReference>
<feature type="transmembrane region" description="Helical" evidence="1">
    <location>
        <begin position="39"/>
        <end position="61"/>
    </location>
</feature>
<sequence length="393" mass="44462">MTIKSIRRIFMISCFFNVPLSILLIYQFVWSLFKLGNNSYTIISLAELFLYISSNIILAVIMKNLHLEEEQLLGMYQKGEKLNDLIIKNTPSGLIILSNKGIIEYLNPAIIKILGSDEALGQNILDIDSIKNNFIYRNIVSALAGKSSVMFGLNYVTNITKENRVFNTYIDAVVNENKVSKVIIHIHDVTKEVELKNEIESTFLSTIEALAESIDAKDTYTGRHSSNVLKYTSKMCEVLEIDDKHKENIKIAATIHDIGKIGITDSILKKPDKLTNEEYEIMKDHPVIGSSIVGKIHGYKKISNIIKYHHERWDGRGYPEGIKEDEIPLGAQIIAIADAFDAMTSNRVYRKSLGYERAVQILIEEKGRQFNSELVELFIDVLQSSGEELLEIG</sequence>
<dbReference type="Gene3D" id="1.10.3210.10">
    <property type="entry name" value="Hypothetical protein af1432"/>
    <property type="match status" value="1"/>
</dbReference>
<keyword evidence="1" id="KW-0472">Membrane</keyword>
<dbReference type="PROSITE" id="PS51832">
    <property type="entry name" value="HD_GYP"/>
    <property type="match status" value="1"/>
</dbReference>
<accession>A0ABS1TF30</accession>
<keyword evidence="1" id="KW-1133">Transmembrane helix</keyword>
<dbReference type="PANTHER" id="PTHR43155:SF2">
    <property type="entry name" value="CYCLIC DI-GMP PHOSPHODIESTERASE PA4108"/>
    <property type="match status" value="1"/>
</dbReference>
<name>A0ABS1TF30_9CLOT</name>
<dbReference type="InterPro" id="IPR037522">
    <property type="entry name" value="HD_GYP_dom"/>
</dbReference>
<reference evidence="3 4" key="1">
    <citation type="submission" date="2021-01" db="EMBL/GenBank/DDBJ databases">
        <title>Genome public.</title>
        <authorList>
            <person name="Liu C."/>
            <person name="Sun Q."/>
        </authorList>
    </citation>
    <scope>NUCLEOTIDE SEQUENCE [LARGE SCALE GENOMIC DNA]</scope>
    <source>
        <strain evidence="3 4">YIM B02515</strain>
    </source>
</reference>